<gene>
    <name evidence="2" type="ORF">LMG31841_02924</name>
</gene>
<accession>A0A9N8RXY3</accession>
<keyword evidence="3" id="KW-1185">Reference proteome</keyword>
<name>A0A9N8RXY3_9BURK</name>
<sequence length="255" mass="25736">MVAIAGGAIAAAGALGGAAISASGSKSAAGTQADAANNAAQLQWQQFQQLQQNLQPYMQLGQNSIPGLQSQLGTLGGMNFSFNPTEAQLEQTPGYQFTLQQGMKNTNNALAAKGLNLSGAQAKGLSSFTTGLADQTYQQQYQNALQNFQTNYGMQSDQYNRLSGLVGLGQNAAAGVGNAGLQTANTAGNFLTSGANAQAAGTIGASNAASSALGSLGQQGLLYSLLNQNSPTSFYGNSSASGTSTPQDLIAGYTG</sequence>
<proteinExistence type="predicted"/>
<evidence type="ECO:0008006" key="4">
    <source>
        <dbReference type="Google" id="ProtNLM"/>
    </source>
</evidence>
<feature type="compositionally biased region" description="Polar residues" evidence="1">
    <location>
        <begin position="234"/>
        <end position="247"/>
    </location>
</feature>
<dbReference type="RefSeq" id="WP_228877714.1">
    <property type="nucleotide sequence ID" value="NZ_CAJQZC010000005.1"/>
</dbReference>
<feature type="region of interest" description="Disordered" evidence="1">
    <location>
        <begin position="234"/>
        <end position="255"/>
    </location>
</feature>
<evidence type="ECO:0000313" key="2">
    <source>
        <dbReference type="EMBL" id="CAG4900845.1"/>
    </source>
</evidence>
<dbReference type="EMBL" id="CAJQZC010000005">
    <property type="protein sequence ID" value="CAG4900845.1"/>
    <property type="molecule type" value="Genomic_DNA"/>
</dbReference>
<protein>
    <recommendedName>
        <fullName evidence="4">DNA transfer protein</fullName>
    </recommendedName>
</protein>
<reference evidence="2" key="1">
    <citation type="submission" date="2021-04" db="EMBL/GenBank/DDBJ databases">
        <authorList>
            <person name="Vanwijnsberghe S."/>
        </authorList>
    </citation>
    <scope>NUCLEOTIDE SEQUENCE</scope>
    <source>
        <strain evidence="2">LMG 31841</strain>
    </source>
</reference>
<evidence type="ECO:0000313" key="3">
    <source>
        <dbReference type="Proteomes" id="UP000789704"/>
    </source>
</evidence>
<organism evidence="2 3">
    <name type="scientific">Paraburkholderia saeva</name>
    <dbReference type="NCBI Taxonomy" id="2777537"/>
    <lineage>
        <taxon>Bacteria</taxon>
        <taxon>Pseudomonadati</taxon>
        <taxon>Pseudomonadota</taxon>
        <taxon>Betaproteobacteria</taxon>
        <taxon>Burkholderiales</taxon>
        <taxon>Burkholderiaceae</taxon>
        <taxon>Paraburkholderia</taxon>
    </lineage>
</organism>
<dbReference type="Proteomes" id="UP000789704">
    <property type="component" value="Unassembled WGS sequence"/>
</dbReference>
<dbReference type="AlphaFoldDB" id="A0A9N8RXY3"/>
<evidence type="ECO:0000256" key="1">
    <source>
        <dbReference type="SAM" id="MobiDB-lite"/>
    </source>
</evidence>
<comment type="caution">
    <text evidence="2">The sequence shown here is derived from an EMBL/GenBank/DDBJ whole genome shotgun (WGS) entry which is preliminary data.</text>
</comment>